<evidence type="ECO:0000256" key="7">
    <source>
        <dbReference type="SAM" id="Phobius"/>
    </source>
</evidence>
<accession>A0A381NIC6</accession>
<evidence type="ECO:0000256" key="5">
    <source>
        <dbReference type="ARBA" id="ARBA00023136"/>
    </source>
</evidence>
<evidence type="ECO:0000256" key="6">
    <source>
        <dbReference type="ARBA" id="ARBA00038076"/>
    </source>
</evidence>
<dbReference type="PANTHER" id="PTHR30572">
    <property type="entry name" value="MEMBRANE COMPONENT OF TRANSPORTER-RELATED"/>
    <property type="match status" value="1"/>
</dbReference>
<keyword evidence="2" id="KW-1003">Cell membrane</keyword>
<name>A0A381NIC6_9ZZZZ</name>
<dbReference type="EMBL" id="UINC01000370">
    <property type="protein sequence ID" value="SUZ54149.1"/>
    <property type="molecule type" value="Genomic_DNA"/>
</dbReference>
<evidence type="ECO:0000256" key="3">
    <source>
        <dbReference type="ARBA" id="ARBA00022692"/>
    </source>
</evidence>
<evidence type="ECO:0000259" key="9">
    <source>
        <dbReference type="Pfam" id="PF12704"/>
    </source>
</evidence>
<organism evidence="10">
    <name type="scientific">marine metagenome</name>
    <dbReference type="NCBI Taxonomy" id="408172"/>
    <lineage>
        <taxon>unclassified sequences</taxon>
        <taxon>metagenomes</taxon>
        <taxon>ecological metagenomes</taxon>
    </lineage>
</organism>
<proteinExistence type="inferred from homology"/>
<dbReference type="InterPro" id="IPR025857">
    <property type="entry name" value="MacB_PCD"/>
</dbReference>
<evidence type="ECO:0000256" key="1">
    <source>
        <dbReference type="ARBA" id="ARBA00004651"/>
    </source>
</evidence>
<dbReference type="GO" id="GO:0022857">
    <property type="term" value="F:transmembrane transporter activity"/>
    <property type="evidence" value="ECO:0007669"/>
    <property type="project" value="TreeGrafter"/>
</dbReference>
<dbReference type="Pfam" id="PF12704">
    <property type="entry name" value="MacB_PCD"/>
    <property type="match status" value="1"/>
</dbReference>
<keyword evidence="4 7" id="KW-1133">Transmembrane helix</keyword>
<evidence type="ECO:0000313" key="10">
    <source>
        <dbReference type="EMBL" id="SUZ54149.1"/>
    </source>
</evidence>
<feature type="transmembrane region" description="Helical" evidence="7">
    <location>
        <begin position="24"/>
        <end position="47"/>
    </location>
</feature>
<dbReference type="GO" id="GO:0005886">
    <property type="term" value="C:plasma membrane"/>
    <property type="evidence" value="ECO:0007669"/>
    <property type="project" value="UniProtKB-SubCell"/>
</dbReference>
<evidence type="ECO:0000256" key="2">
    <source>
        <dbReference type="ARBA" id="ARBA00022475"/>
    </source>
</evidence>
<keyword evidence="3 7" id="KW-0812">Transmembrane</keyword>
<sequence>MVALFFENIRISLSAVLANKTRSILTALGIIIGVFSVTLMGTLISGLDRSFESSMSWLGKDILYIGRWEWFSDMDWWEIRNRPRIRPDYVDKIRERSRYALAVAPVMQRGALLAYGDKDTGTEIFGTNSDYIQTVSTEIEMGRFFTDSEDRTGNRVTVIGHGIKEAFFGDQDPTGEYIKIDGVKFRVIGVLEKQGKFLGLFSVDKQAIIPAGAYQRLFSKRGWTRLTVKVPEKKLEEAKDELYAIMRQIRRLKPSDENDFAINQTKAFETQYNSLKLAIGGTGIFITVLSLVVGGIGIMNIMFVSVKERTREIGVRKAIGATKGMILNQFLMEAVTICLVAGLTGLSLAYISSYFINKIFPSTLPLGLSISAVIMSVVVGVISGIIPSYQAANLDPIDSLRYE</sequence>
<comment type="subcellular location">
    <subcellularLocation>
        <location evidence="1">Cell membrane</location>
        <topology evidence="1">Multi-pass membrane protein</topology>
    </subcellularLocation>
</comment>
<dbReference type="InterPro" id="IPR003838">
    <property type="entry name" value="ABC3_permease_C"/>
</dbReference>
<dbReference type="InterPro" id="IPR050250">
    <property type="entry name" value="Macrolide_Exporter_MacB"/>
</dbReference>
<reference evidence="10" key="1">
    <citation type="submission" date="2018-05" db="EMBL/GenBank/DDBJ databases">
        <authorList>
            <person name="Lanie J.A."/>
            <person name="Ng W.-L."/>
            <person name="Kazmierczak K.M."/>
            <person name="Andrzejewski T.M."/>
            <person name="Davidsen T.M."/>
            <person name="Wayne K.J."/>
            <person name="Tettelin H."/>
            <person name="Glass J.I."/>
            <person name="Rusch D."/>
            <person name="Podicherti R."/>
            <person name="Tsui H.-C.T."/>
            <person name="Winkler M.E."/>
        </authorList>
    </citation>
    <scope>NUCLEOTIDE SEQUENCE</scope>
</reference>
<dbReference type="PANTHER" id="PTHR30572:SF4">
    <property type="entry name" value="ABC TRANSPORTER PERMEASE YTRF"/>
    <property type="match status" value="1"/>
</dbReference>
<keyword evidence="5 7" id="KW-0472">Membrane</keyword>
<feature type="transmembrane region" description="Helical" evidence="7">
    <location>
        <begin position="284"/>
        <end position="306"/>
    </location>
</feature>
<protein>
    <recommendedName>
        <fullName evidence="11">FtsX-like permease family protein</fullName>
    </recommendedName>
</protein>
<gene>
    <name evidence="10" type="ORF">METZ01_LOCUS7003</name>
</gene>
<feature type="transmembrane region" description="Helical" evidence="7">
    <location>
        <begin position="363"/>
        <end position="386"/>
    </location>
</feature>
<feature type="transmembrane region" description="Helical" evidence="7">
    <location>
        <begin position="326"/>
        <end position="351"/>
    </location>
</feature>
<feature type="domain" description="ABC3 transporter permease C-terminal" evidence="8">
    <location>
        <begin position="284"/>
        <end position="396"/>
    </location>
</feature>
<dbReference type="Pfam" id="PF02687">
    <property type="entry name" value="FtsX"/>
    <property type="match status" value="1"/>
</dbReference>
<feature type="domain" description="MacB-like periplasmic core" evidence="9">
    <location>
        <begin position="23"/>
        <end position="242"/>
    </location>
</feature>
<evidence type="ECO:0008006" key="11">
    <source>
        <dbReference type="Google" id="ProtNLM"/>
    </source>
</evidence>
<dbReference type="AlphaFoldDB" id="A0A381NIC6"/>
<comment type="similarity">
    <text evidence="6">Belongs to the ABC-4 integral membrane protein family.</text>
</comment>
<evidence type="ECO:0000256" key="4">
    <source>
        <dbReference type="ARBA" id="ARBA00022989"/>
    </source>
</evidence>
<evidence type="ECO:0000259" key="8">
    <source>
        <dbReference type="Pfam" id="PF02687"/>
    </source>
</evidence>